<evidence type="ECO:0000256" key="7">
    <source>
        <dbReference type="ARBA" id="ARBA00022840"/>
    </source>
</evidence>
<comment type="caution">
    <text evidence="12">The sequence shown here is derived from an EMBL/GenBank/DDBJ whole genome shotgun (WGS) entry which is preliminary data.</text>
</comment>
<evidence type="ECO:0000256" key="4">
    <source>
        <dbReference type="ARBA" id="ARBA00022679"/>
    </source>
</evidence>
<dbReference type="Proteomes" id="UP001165422">
    <property type="component" value="Unassembled WGS sequence"/>
</dbReference>
<keyword evidence="5 10" id="KW-0548">Nucleotidyltransferase</keyword>
<dbReference type="Pfam" id="PF01467">
    <property type="entry name" value="CTP_transf_like"/>
    <property type="match status" value="1"/>
</dbReference>
<keyword evidence="7 10" id="KW-0067">ATP-binding</keyword>
<evidence type="ECO:0000256" key="9">
    <source>
        <dbReference type="ARBA" id="ARBA00048721"/>
    </source>
</evidence>
<dbReference type="InterPro" id="IPR014729">
    <property type="entry name" value="Rossmann-like_a/b/a_fold"/>
</dbReference>
<keyword evidence="8 10" id="KW-0520">NAD</keyword>
<name>A0ABS8N2Z9_9CLOT</name>
<dbReference type="NCBIfam" id="NF000840">
    <property type="entry name" value="PRK00071.1-3"/>
    <property type="match status" value="1"/>
</dbReference>
<evidence type="ECO:0000313" key="13">
    <source>
        <dbReference type="Proteomes" id="UP001165422"/>
    </source>
</evidence>
<protein>
    <recommendedName>
        <fullName evidence="10">Probable nicotinate-nucleotide adenylyltransferase</fullName>
        <ecNumber evidence="10">2.7.7.18</ecNumber>
    </recommendedName>
    <alternativeName>
        <fullName evidence="10">Deamido-NAD(+) diphosphorylase</fullName>
    </alternativeName>
    <alternativeName>
        <fullName evidence="10">Deamido-NAD(+) pyrophosphorylase</fullName>
    </alternativeName>
    <alternativeName>
        <fullName evidence="10">Nicotinate mononucleotide adenylyltransferase</fullName>
        <shortName evidence="10">NaMN adenylyltransferase</shortName>
    </alternativeName>
</protein>
<evidence type="ECO:0000256" key="2">
    <source>
        <dbReference type="ARBA" id="ARBA00005019"/>
    </source>
</evidence>
<feature type="domain" description="Cytidyltransferase-like" evidence="11">
    <location>
        <begin position="6"/>
        <end position="176"/>
    </location>
</feature>
<organism evidence="12 13">
    <name type="scientific">Clostridium aromativorans</name>
    <dbReference type="NCBI Taxonomy" id="2836848"/>
    <lineage>
        <taxon>Bacteria</taxon>
        <taxon>Bacillati</taxon>
        <taxon>Bacillota</taxon>
        <taxon>Clostridia</taxon>
        <taxon>Eubacteriales</taxon>
        <taxon>Clostridiaceae</taxon>
        <taxon>Clostridium</taxon>
    </lineage>
</organism>
<dbReference type="PANTHER" id="PTHR39321">
    <property type="entry name" value="NICOTINATE-NUCLEOTIDE ADENYLYLTRANSFERASE-RELATED"/>
    <property type="match status" value="1"/>
</dbReference>
<keyword evidence="4 10" id="KW-0808">Transferase</keyword>
<dbReference type="InterPro" id="IPR004821">
    <property type="entry name" value="Cyt_trans-like"/>
</dbReference>
<comment type="function">
    <text evidence="1 10">Catalyzes the reversible adenylation of nicotinate mononucleotide (NaMN) to nicotinic acid adenine dinucleotide (NaAD).</text>
</comment>
<dbReference type="HAMAP" id="MF_00244">
    <property type="entry name" value="NaMN_adenylyltr"/>
    <property type="match status" value="1"/>
</dbReference>
<evidence type="ECO:0000256" key="1">
    <source>
        <dbReference type="ARBA" id="ARBA00002324"/>
    </source>
</evidence>
<dbReference type="PANTHER" id="PTHR39321:SF3">
    <property type="entry name" value="PHOSPHOPANTETHEINE ADENYLYLTRANSFERASE"/>
    <property type="match status" value="1"/>
</dbReference>
<comment type="pathway">
    <text evidence="2 10">Cofactor biosynthesis; NAD(+) biosynthesis; deamido-NAD(+) from nicotinate D-ribonucleotide: step 1/1.</text>
</comment>
<evidence type="ECO:0000256" key="10">
    <source>
        <dbReference type="HAMAP-Rule" id="MF_00244"/>
    </source>
</evidence>
<evidence type="ECO:0000256" key="6">
    <source>
        <dbReference type="ARBA" id="ARBA00022741"/>
    </source>
</evidence>
<keyword evidence="6 10" id="KW-0547">Nucleotide-binding</keyword>
<reference evidence="12" key="1">
    <citation type="submission" date="2021-11" db="EMBL/GenBank/DDBJ databases">
        <authorList>
            <person name="Qingchun L."/>
            <person name="Dong Z."/>
            <person name="Zongwei Q."/>
            <person name="Jia Z."/>
            <person name="Duotao L."/>
        </authorList>
    </citation>
    <scope>NUCLEOTIDE SEQUENCE</scope>
    <source>
        <strain evidence="12">WLY-B-L2</strain>
    </source>
</reference>
<evidence type="ECO:0000256" key="8">
    <source>
        <dbReference type="ARBA" id="ARBA00023027"/>
    </source>
</evidence>
<evidence type="ECO:0000259" key="11">
    <source>
        <dbReference type="Pfam" id="PF01467"/>
    </source>
</evidence>
<dbReference type="SUPFAM" id="SSF52374">
    <property type="entry name" value="Nucleotidylyl transferase"/>
    <property type="match status" value="1"/>
</dbReference>
<dbReference type="NCBIfam" id="TIGR00482">
    <property type="entry name" value="nicotinate (nicotinamide) nucleotide adenylyltransferase"/>
    <property type="match status" value="1"/>
</dbReference>
<accession>A0ABS8N2Z9</accession>
<dbReference type="Gene3D" id="3.40.50.620">
    <property type="entry name" value="HUPs"/>
    <property type="match status" value="1"/>
</dbReference>
<dbReference type="EMBL" id="JAJJPB010000003">
    <property type="protein sequence ID" value="MCC9294160.1"/>
    <property type="molecule type" value="Genomic_DNA"/>
</dbReference>
<keyword evidence="3 10" id="KW-0662">Pyridine nucleotide biosynthesis</keyword>
<dbReference type="RefSeq" id="WP_150357083.1">
    <property type="nucleotide sequence ID" value="NZ_JAJJPB010000003.1"/>
</dbReference>
<comment type="similarity">
    <text evidence="10">Belongs to the NadD family.</text>
</comment>
<evidence type="ECO:0000256" key="3">
    <source>
        <dbReference type="ARBA" id="ARBA00022642"/>
    </source>
</evidence>
<dbReference type="GO" id="GO:0004515">
    <property type="term" value="F:nicotinate-nucleotide adenylyltransferase activity"/>
    <property type="evidence" value="ECO:0007669"/>
    <property type="project" value="UniProtKB-EC"/>
</dbReference>
<evidence type="ECO:0000256" key="5">
    <source>
        <dbReference type="ARBA" id="ARBA00022695"/>
    </source>
</evidence>
<sequence length="203" mass="24050">MIKKAIFGGTFDPIHIGHIHIAYEALYRLKLDRIVFMPTGNPPHKLKKDITDALLRYNMVKDAIKSESKFTVSDYEINRPNLSYTYNTLEYFNNLEKHTQWYFLTGMDCLMDIQNWNKVEDIFKLCQFIVFNRPNFPAFTMESIRKQKKKIEDRYSTEVIYLDAPLLDISSTNIRNSIREGRRVDYLLPENVSDIIEKFGLYK</sequence>
<gene>
    <name evidence="10 12" type="primary">nadD</name>
    <name evidence="12" type="ORF">LN736_04655</name>
</gene>
<keyword evidence="13" id="KW-1185">Reference proteome</keyword>
<comment type="catalytic activity">
    <reaction evidence="9 10">
        <text>nicotinate beta-D-ribonucleotide + ATP + H(+) = deamido-NAD(+) + diphosphate</text>
        <dbReference type="Rhea" id="RHEA:22860"/>
        <dbReference type="ChEBI" id="CHEBI:15378"/>
        <dbReference type="ChEBI" id="CHEBI:30616"/>
        <dbReference type="ChEBI" id="CHEBI:33019"/>
        <dbReference type="ChEBI" id="CHEBI:57502"/>
        <dbReference type="ChEBI" id="CHEBI:58437"/>
        <dbReference type="EC" id="2.7.7.18"/>
    </reaction>
</comment>
<proteinExistence type="inferred from homology"/>
<dbReference type="InterPro" id="IPR005248">
    <property type="entry name" value="NadD/NMNAT"/>
</dbReference>
<dbReference type="EC" id="2.7.7.18" evidence="10"/>
<dbReference type="NCBIfam" id="TIGR00125">
    <property type="entry name" value="cyt_tran_rel"/>
    <property type="match status" value="1"/>
</dbReference>
<evidence type="ECO:0000313" key="12">
    <source>
        <dbReference type="EMBL" id="MCC9294160.1"/>
    </source>
</evidence>
<dbReference type="CDD" id="cd02165">
    <property type="entry name" value="NMNAT"/>
    <property type="match status" value="1"/>
</dbReference>